<dbReference type="GO" id="GO:0032259">
    <property type="term" value="P:methylation"/>
    <property type="evidence" value="ECO:0007669"/>
    <property type="project" value="UniProtKB-KW"/>
</dbReference>
<evidence type="ECO:0000313" key="4">
    <source>
        <dbReference type="EMBL" id="KKQ94925.1"/>
    </source>
</evidence>
<comment type="caution">
    <text evidence="4">The sequence shown here is derived from an EMBL/GenBank/DDBJ whole genome shotgun (WGS) entry which is preliminary data.</text>
</comment>
<dbReference type="SUPFAM" id="SSF53335">
    <property type="entry name" value="S-adenosyl-L-methionine-dependent methyltransferases"/>
    <property type="match status" value="1"/>
</dbReference>
<dbReference type="Proteomes" id="UP000034207">
    <property type="component" value="Unassembled WGS sequence"/>
</dbReference>
<organism evidence="4 5">
    <name type="scientific">candidate division CPR2 bacterium GW2011_GWC2_39_10</name>
    <dbReference type="NCBI Taxonomy" id="1618345"/>
    <lineage>
        <taxon>Bacteria</taxon>
        <taxon>Bacteria division CPR2</taxon>
    </lineage>
</organism>
<dbReference type="InterPro" id="IPR013216">
    <property type="entry name" value="Methyltransf_11"/>
</dbReference>
<proteinExistence type="predicted"/>
<protein>
    <recommendedName>
        <fullName evidence="3">Methyltransferase type 11 domain-containing protein</fullName>
    </recommendedName>
</protein>
<dbReference type="PANTHER" id="PTHR13069">
    <property type="entry name" value="ALKYLATED DNA REPAIR PROTEIN ALKB HOMOLOG 8"/>
    <property type="match status" value="1"/>
</dbReference>
<dbReference type="InterPro" id="IPR051422">
    <property type="entry name" value="AlkB_tRNA_MeTrf/Diox"/>
</dbReference>
<name>A0A0G0M3J5_UNCC2</name>
<evidence type="ECO:0000313" key="5">
    <source>
        <dbReference type="Proteomes" id="UP000034207"/>
    </source>
</evidence>
<dbReference type="STRING" id="1618345.UT18_C0006G0023"/>
<dbReference type="GO" id="GO:0008757">
    <property type="term" value="F:S-adenosylmethionine-dependent methyltransferase activity"/>
    <property type="evidence" value="ECO:0007669"/>
    <property type="project" value="InterPro"/>
</dbReference>
<evidence type="ECO:0000259" key="3">
    <source>
        <dbReference type="Pfam" id="PF08241"/>
    </source>
</evidence>
<evidence type="ECO:0000256" key="1">
    <source>
        <dbReference type="ARBA" id="ARBA00022603"/>
    </source>
</evidence>
<reference evidence="4 5" key="1">
    <citation type="journal article" date="2015" name="Nature">
        <title>rRNA introns, odd ribosomes, and small enigmatic genomes across a large radiation of phyla.</title>
        <authorList>
            <person name="Brown C.T."/>
            <person name="Hug L.A."/>
            <person name="Thomas B.C."/>
            <person name="Sharon I."/>
            <person name="Castelle C.J."/>
            <person name="Singh A."/>
            <person name="Wilkins M.J."/>
            <person name="Williams K.H."/>
            <person name="Banfield J.F."/>
        </authorList>
    </citation>
    <scope>NUCLEOTIDE SEQUENCE [LARGE SCALE GENOMIC DNA]</scope>
</reference>
<evidence type="ECO:0000256" key="2">
    <source>
        <dbReference type="ARBA" id="ARBA00022679"/>
    </source>
</evidence>
<dbReference type="GO" id="GO:0006400">
    <property type="term" value="P:tRNA modification"/>
    <property type="evidence" value="ECO:0007669"/>
    <property type="project" value="UniProtKB-ARBA"/>
</dbReference>
<sequence>MNEKKAKEIYASTIKTYENISESFSDTRNRAWPEFEIIKKYLKSGQKVLDIGCGNGRFLNYQEADINYYGVDPSSKLLEIAKKKHQKAIFKKGDFLNLPFGDNFFDIVVSIAAYHHVPSVNLRIKALNDVKRVLKKDGLFILTVWDLYQPKYEKFIVKNQEQAQKKGLEVGDSFIPWQKKEDRYYHAFTKDELDAELASVFSIIRGSQEKFNYLYILK</sequence>
<dbReference type="GO" id="GO:0008175">
    <property type="term" value="F:tRNA methyltransferase activity"/>
    <property type="evidence" value="ECO:0007669"/>
    <property type="project" value="UniProtKB-ARBA"/>
</dbReference>
<feature type="domain" description="Methyltransferase type 11" evidence="3">
    <location>
        <begin position="49"/>
        <end position="142"/>
    </location>
</feature>
<dbReference type="CDD" id="cd02440">
    <property type="entry name" value="AdoMet_MTases"/>
    <property type="match status" value="1"/>
</dbReference>
<dbReference type="Pfam" id="PF08241">
    <property type="entry name" value="Methyltransf_11"/>
    <property type="match status" value="1"/>
</dbReference>
<dbReference type="AlphaFoldDB" id="A0A0G0M3J5"/>
<dbReference type="PANTHER" id="PTHR13069:SF21">
    <property type="entry name" value="ALKYLATED DNA REPAIR PROTEIN ALKB HOMOLOG 8"/>
    <property type="match status" value="1"/>
</dbReference>
<keyword evidence="1" id="KW-0489">Methyltransferase</keyword>
<dbReference type="InterPro" id="IPR029063">
    <property type="entry name" value="SAM-dependent_MTases_sf"/>
</dbReference>
<keyword evidence="2" id="KW-0808">Transferase</keyword>
<dbReference type="EMBL" id="LBVV01000006">
    <property type="protein sequence ID" value="KKQ94925.1"/>
    <property type="molecule type" value="Genomic_DNA"/>
</dbReference>
<dbReference type="Gene3D" id="3.40.50.150">
    <property type="entry name" value="Vaccinia Virus protein VP39"/>
    <property type="match status" value="1"/>
</dbReference>
<gene>
    <name evidence="4" type="ORF">UT18_C0006G0023</name>
</gene>
<accession>A0A0G0M3J5</accession>